<comment type="caution">
    <text evidence="3">The sequence shown here is derived from an EMBL/GenBank/DDBJ whole genome shotgun (WGS) entry which is preliminary data.</text>
</comment>
<feature type="transmembrane region" description="Helical" evidence="2">
    <location>
        <begin position="33"/>
        <end position="52"/>
    </location>
</feature>
<dbReference type="EMBL" id="VXIT01000015">
    <property type="protein sequence ID" value="KAA6407810.1"/>
    <property type="molecule type" value="Genomic_DNA"/>
</dbReference>
<keyword evidence="2" id="KW-0472">Membrane</keyword>
<name>A0A5M8PFY7_9LECA</name>
<evidence type="ECO:0000313" key="4">
    <source>
        <dbReference type="Proteomes" id="UP000324767"/>
    </source>
</evidence>
<dbReference type="Proteomes" id="UP000324767">
    <property type="component" value="Unassembled WGS sequence"/>
</dbReference>
<feature type="region of interest" description="Disordered" evidence="1">
    <location>
        <begin position="248"/>
        <end position="269"/>
    </location>
</feature>
<organism evidence="3 4">
    <name type="scientific">Lasallia pustulata</name>
    <dbReference type="NCBI Taxonomy" id="136370"/>
    <lineage>
        <taxon>Eukaryota</taxon>
        <taxon>Fungi</taxon>
        <taxon>Dikarya</taxon>
        <taxon>Ascomycota</taxon>
        <taxon>Pezizomycotina</taxon>
        <taxon>Lecanoromycetes</taxon>
        <taxon>OSLEUM clade</taxon>
        <taxon>Umbilicariomycetidae</taxon>
        <taxon>Umbilicariales</taxon>
        <taxon>Umbilicariaceae</taxon>
        <taxon>Lasallia</taxon>
    </lineage>
</organism>
<protein>
    <submittedName>
        <fullName evidence="3">Uncharacterized protein</fullName>
    </submittedName>
</protein>
<evidence type="ECO:0000313" key="3">
    <source>
        <dbReference type="EMBL" id="KAA6407810.1"/>
    </source>
</evidence>
<keyword evidence="2" id="KW-1133">Transmembrane helix</keyword>
<evidence type="ECO:0000256" key="2">
    <source>
        <dbReference type="SAM" id="Phobius"/>
    </source>
</evidence>
<keyword evidence="2" id="KW-0812">Transmembrane</keyword>
<gene>
    <name evidence="3" type="ORF">FRX48_08161</name>
</gene>
<accession>A0A5M8PFY7</accession>
<sequence>MIYLALFYSSSGATSLVFTVVCWGCLAVMCRRSILICGAVAIRALIAFASPVEGDVDFGSDAVERQTSTNESQVLTMACNANPQDNFAVCVEQLTAYINSSAAAWCQHQQEVLDDCLVPNHYDQRNCTDQLYNYDDCANQTLAMYMTCLGEFSMPVDLYQCANVDLFEGYSPPATTSIATSTLPTSSLLTFNTLTGPIPPSSTLSGAAATSSLSSSASTPASTSGLSSAASTPASTSSLSSAASTPASTSSLSSSASTPASTSGLSSSASIPASTSSLSSSASTPASTSTLTLTEVFTVTACPPDISSCPASSTYLSTVTTTSVLSAGGGTSSKPTIFSSVPTTRSSATPPSMPAMATTTVTRGMKEANVCGLKKRTRILKRDEA</sequence>
<feature type="transmembrane region" description="Helical" evidence="2">
    <location>
        <begin position="6"/>
        <end position="26"/>
    </location>
</feature>
<reference evidence="3 4" key="1">
    <citation type="submission" date="2019-09" db="EMBL/GenBank/DDBJ databases">
        <title>The hologenome of the rock-dwelling lichen Lasallia pustulata.</title>
        <authorList>
            <person name="Greshake Tzovaras B."/>
            <person name="Segers F."/>
            <person name="Bicker A."/>
            <person name="Dal Grande F."/>
            <person name="Otte J."/>
            <person name="Hankeln T."/>
            <person name="Schmitt I."/>
            <person name="Ebersberger I."/>
        </authorList>
    </citation>
    <scope>NUCLEOTIDE SEQUENCE [LARGE SCALE GENOMIC DNA]</scope>
    <source>
        <strain evidence="3">A1-1</strain>
    </source>
</reference>
<proteinExistence type="predicted"/>
<dbReference type="AlphaFoldDB" id="A0A5M8PFY7"/>
<evidence type="ECO:0000256" key="1">
    <source>
        <dbReference type="SAM" id="MobiDB-lite"/>
    </source>
</evidence>